<keyword evidence="1" id="KW-0678">Repressor</keyword>
<dbReference type="Gene3D" id="3.90.198.10">
    <property type="entry name" value="Replication Fork Single-Stranded Dna Binding Protein"/>
    <property type="match status" value="1"/>
</dbReference>
<keyword evidence="2" id="KW-0235">DNA replication</keyword>
<dbReference type="AlphaFoldDB" id="A0A383AEI0"/>
<feature type="non-terminal residue" evidence="5">
    <location>
        <position position="1"/>
    </location>
</feature>
<reference evidence="5" key="1">
    <citation type="submission" date="2018-05" db="EMBL/GenBank/DDBJ databases">
        <authorList>
            <person name="Lanie J.A."/>
            <person name="Ng W.-L."/>
            <person name="Kazmierczak K.M."/>
            <person name="Andrzejewski T.M."/>
            <person name="Davidsen T.M."/>
            <person name="Wayne K.J."/>
            <person name="Tettelin H."/>
            <person name="Glass J.I."/>
            <person name="Rusch D."/>
            <person name="Podicherti R."/>
            <person name="Tsui H.-C.T."/>
            <person name="Winkler M.E."/>
        </authorList>
    </citation>
    <scope>NUCLEOTIDE SEQUENCE</scope>
</reference>
<sequence>KIWDKLNDKMNPEFEDETPVNPFDLWEGANFKIKIRKVDGFSNYDKSEFENPSPLDEDETKMETVWKTEHSLEEFTDPKNFKTYADLKEKLDRVLGLSTDTTETFGTGPEAPRNAPFDGGSPYIPKDAVSPTPTGAAEETEEEMSYFKQLAED</sequence>
<feature type="region of interest" description="Disordered" evidence="3">
    <location>
        <begin position="100"/>
        <end position="153"/>
    </location>
</feature>
<dbReference type="SUPFAM" id="SSF50249">
    <property type="entry name" value="Nucleic acid-binding proteins"/>
    <property type="match status" value="1"/>
</dbReference>
<protein>
    <recommendedName>
        <fullName evidence="4">Bacteriophage T4 Gp32 single-stranded DNA-binding domain-containing protein</fullName>
    </recommendedName>
</protein>
<dbReference type="GO" id="GO:0003697">
    <property type="term" value="F:single-stranded DNA binding"/>
    <property type="evidence" value="ECO:0007669"/>
    <property type="project" value="InterPro"/>
</dbReference>
<dbReference type="Pfam" id="PF08804">
    <property type="entry name" value="gp32"/>
    <property type="match status" value="1"/>
</dbReference>
<gene>
    <name evidence="5" type="ORF">METZ01_LOCUS458864</name>
</gene>
<organism evidence="5">
    <name type="scientific">marine metagenome</name>
    <dbReference type="NCBI Taxonomy" id="408172"/>
    <lineage>
        <taxon>unclassified sequences</taxon>
        <taxon>metagenomes</taxon>
        <taxon>ecological metagenomes</taxon>
    </lineage>
</organism>
<name>A0A383AEI0_9ZZZZ</name>
<dbReference type="GO" id="GO:0039693">
    <property type="term" value="P:viral DNA genome replication"/>
    <property type="evidence" value="ECO:0007669"/>
    <property type="project" value="UniProtKB-KW"/>
</dbReference>
<evidence type="ECO:0000259" key="4">
    <source>
        <dbReference type="Pfam" id="PF08804"/>
    </source>
</evidence>
<proteinExistence type="predicted"/>
<dbReference type="InterPro" id="IPR012340">
    <property type="entry name" value="NA-bd_OB-fold"/>
</dbReference>
<dbReference type="InterPro" id="IPR044947">
    <property type="entry name" value="Phage_T4_Gp32_ssDNA-bd_sf"/>
</dbReference>
<evidence type="ECO:0000313" key="5">
    <source>
        <dbReference type="EMBL" id="SVE06010.1"/>
    </source>
</evidence>
<evidence type="ECO:0000256" key="2">
    <source>
        <dbReference type="ARBA" id="ARBA00023109"/>
    </source>
</evidence>
<dbReference type="EMBL" id="UINC01191386">
    <property type="protein sequence ID" value="SVE06010.1"/>
    <property type="molecule type" value="Genomic_DNA"/>
</dbReference>
<dbReference type="InterPro" id="IPR012339">
    <property type="entry name" value="Phage_T4_Gp32_ssDNA-bd"/>
</dbReference>
<evidence type="ECO:0000256" key="3">
    <source>
        <dbReference type="SAM" id="MobiDB-lite"/>
    </source>
</evidence>
<keyword evidence="2" id="KW-1194">Viral DNA replication</keyword>
<evidence type="ECO:0000256" key="1">
    <source>
        <dbReference type="ARBA" id="ARBA00022491"/>
    </source>
</evidence>
<feature type="domain" description="Bacteriophage T4 Gp32 single-stranded DNA-binding" evidence="4">
    <location>
        <begin position="1"/>
        <end position="94"/>
    </location>
</feature>
<accession>A0A383AEI0</accession>